<dbReference type="EMBL" id="FMYQ01000013">
    <property type="protein sequence ID" value="SDD02143.1"/>
    <property type="molecule type" value="Genomic_DNA"/>
</dbReference>
<dbReference type="InterPro" id="IPR002771">
    <property type="entry name" value="Multi_antbiot-R_MarC"/>
</dbReference>
<evidence type="ECO:0000256" key="3">
    <source>
        <dbReference type="ARBA" id="ARBA00022475"/>
    </source>
</evidence>
<dbReference type="AlphaFoldDB" id="A0A1G6RCM0"/>
<evidence type="ECO:0000256" key="7">
    <source>
        <dbReference type="RuleBase" id="RU362048"/>
    </source>
</evidence>
<evidence type="ECO:0000313" key="8">
    <source>
        <dbReference type="EMBL" id="SDD02143.1"/>
    </source>
</evidence>
<evidence type="ECO:0000256" key="6">
    <source>
        <dbReference type="ARBA" id="ARBA00023136"/>
    </source>
</evidence>
<reference evidence="9" key="1">
    <citation type="submission" date="2016-09" db="EMBL/GenBank/DDBJ databases">
        <authorList>
            <person name="Varghese N."/>
            <person name="Submissions S."/>
        </authorList>
    </citation>
    <scope>NUCLEOTIDE SEQUENCE [LARGE SCALE GENOMIC DNA]</scope>
    <source>
        <strain evidence="9">TNe-862</strain>
    </source>
</reference>
<dbReference type="RefSeq" id="WP_091998046.1">
    <property type="nucleotide sequence ID" value="NZ_FMYQ01000013.1"/>
</dbReference>
<name>A0A1G6RCM0_9BURK</name>
<keyword evidence="4" id="KW-0812">Transmembrane</keyword>
<dbReference type="OrthoDB" id="21094at2"/>
<dbReference type="GO" id="GO:0005886">
    <property type="term" value="C:plasma membrane"/>
    <property type="evidence" value="ECO:0007669"/>
    <property type="project" value="UniProtKB-SubCell"/>
</dbReference>
<dbReference type="STRING" id="416944.SAMN05421548_11375"/>
<comment type="subcellular location">
    <subcellularLocation>
        <location evidence="1 7">Cell membrane</location>
        <topology evidence="1 7">Multi-pass membrane protein</topology>
    </subcellularLocation>
</comment>
<keyword evidence="9" id="KW-1185">Reference proteome</keyword>
<gene>
    <name evidence="8" type="ORF">SAMN05421548_11375</name>
</gene>
<evidence type="ECO:0000256" key="4">
    <source>
        <dbReference type="ARBA" id="ARBA00022692"/>
    </source>
</evidence>
<evidence type="ECO:0000256" key="5">
    <source>
        <dbReference type="ARBA" id="ARBA00022989"/>
    </source>
</evidence>
<organism evidence="8 9">
    <name type="scientific">Paraburkholderia lycopersici</name>
    <dbReference type="NCBI Taxonomy" id="416944"/>
    <lineage>
        <taxon>Bacteria</taxon>
        <taxon>Pseudomonadati</taxon>
        <taxon>Pseudomonadota</taxon>
        <taxon>Betaproteobacteria</taxon>
        <taxon>Burkholderiales</taxon>
        <taxon>Burkholderiaceae</taxon>
        <taxon>Paraburkholderia</taxon>
    </lineage>
</organism>
<accession>A0A1G6RCM0</accession>
<comment type="similarity">
    <text evidence="2 7">Belongs to the UPF0056 (MarC) family.</text>
</comment>
<keyword evidence="6" id="KW-0472">Membrane</keyword>
<evidence type="ECO:0000256" key="2">
    <source>
        <dbReference type="ARBA" id="ARBA00009784"/>
    </source>
</evidence>
<keyword evidence="3" id="KW-1003">Cell membrane</keyword>
<evidence type="ECO:0000256" key="1">
    <source>
        <dbReference type="ARBA" id="ARBA00004651"/>
    </source>
</evidence>
<sequence length="69" mass="7209">MSCADHRDHNLAILPGSLLMGAYVPSFPGISIPALRVAGGLVIAFAGWNLLQKPSDDVIGCERVSFAAT</sequence>
<keyword evidence="5" id="KW-1133">Transmembrane helix</keyword>
<protein>
    <recommendedName>
        <fullName evidence="7">UPF0056 membrane protein</fullName>
    </recommendedName>
</protein>
<dbReference type="Pfam" id="PF01914">
    <property type="entry name" value="MarC"/>
    <property type="match status" value="1"/>
</dbReference>
<evidence type="ECO:0000313" key="9">
    <source>
        <dbReference type="Proteomes" id="UP000198908"/>
    </source>
</evidence>
<dbReference type="Proteomes" id="UP000198908">
    <property type="component" value="Unassembled WGS sequence"/>
</dbReference>
<proteinExistence type="inferred from homology"/>